<dbReference type="InterPro" id="IPR000866">
    <property type="entry name" value="AhpC/TSA"/>
</dbReference>
<evidence type="ECO:0000259" key="1">
    <source>
        <dbReference type="Pfam" id="PF00578"/>
    </source>
</evidence>
<sequence>MSIHIGDVGPNFTADRTTGTLDFHEWVGGDWVFFFSHPGDFTPVCTTEIGRTAQLAESPTLRLYCLFRAFRPLSFKYIEISLGSS</sequence>
<dbReference type="InterPro" id="IPR036249">
    <property type="entry name" value="Thioredoxin-like_sf"/>
</dbReference>
<name>A0A285V1P8_9HYPH</name>
<reference evidence="2 3" key="1">
    <citation type="submission" date="2017-08" db="EMBL/GenBank/DDBJ databases">
        <authorList>
            <person name="de Groot N.N."/>
        </authorList>
    </citation>
    <scope>NUCLEOTIDE SEQUENCE [LARGE SCALE GENOMIC DNA]</scope>
    <source>
        <strain evidence="2 3">JC85</strain>
    </source>
</reference>
<dbReference type="GO" id="GO:0016491">
    <property type="term" value="F:oxidoreductase activity"/>
    <property type="evidence" value="ECO:0007669"/>
    <property type="project" value="InterPro"/>
</dbReference>
<evidence type="ECO:0000313" key="2">
    <source>
        <dbReference type="EMBL" id="SOC48095.1"/>
    </source>
</evidence>
<dbReference type="SUPFAM" id="SSF52833">
    <property type="entry name" value="Thioredoxin-like"/>
    <property type="match status" value="1"/>
</dbReference>
<dbReference type="Pfam" id="PF00578">
    <property type="entry name" value="AhpC-TSA"/>
    <property type="match status" value="1"/>
</dbReference>
<proteinExistence type="predicted"/>
<dbReference type="EMBL" id="OBQD01000038">
    <property type="protein sequence ID" value="SOC48095.1"/>
    <property type="molecule type" value="Genomic_DNA"/>
</dbReference>
<dbReference type="AlphaFoldDB" id="A0A285V1P8"/>
<evidence type="ECO:0000313" key="3">
    <source>
        <dbReference type="Proteomes" id="UP000219167"/>
    </source>
</evidence>
<accession>A0A285V1P8</accession>
<dbReference type="Gene3D" id="3.40.30.10">
    <property type="entry name" value="Glutaredoxin"/>
    <property type="match status" value="1"/>
</dbReference>
<dbReference type="OrthoDB" id="9812811at2"/>
<feature type="domain" description="Alkyl hydroperoxide reductase subunit C/ Thiol specific antioxidant" evidence="1">
    <location>
        <begin position="5"/>
        <end position="57"/>
    </location>
</feature>
<protein>
    <submittedName>
        <fullName evidence="2">AhpC/TSA family protein</fullName>
    </submittedName>
</protein>
<dbReference type="Proteomes" id="UP000219167">
    <property type="component" value="Unassembled WGS sequence"/>
</dbReference>
<gene>
    <name evidence="2" type="ORF">SAMN05892877_13811</name>
</gene>
<keyword evidence="3" id="KW-1185">Reference proteome</keyword>
<dbReference type="GO" id="GO:0016209">
    <property type="term" value="F:antioxidant activity"/>
    <property type="evidence" value="ECO:0007669"/>
    <property type="project" value="InterPro"/>
</dbReference>
<dbReference type="RefSeq" id="WP_097143246.1">
    <property type="nucleotide sequence ID" value="NZ_OBQD01000038.1"/>
</dbReference>
<organism evidence="2 3">
    <name type="scientific">Rhizobium subbaraonis</name>
    <dbReference type="NCBI Taxonomy" id="908946"/>
    <lineage>
        <taxon>Bacteria</taxon>
        <taxon>Pseudomonadati</taxon>
        <taxon>Pseudomonadota</taxon>
        <taxon>Alphaproteobacteria</taxon>
        <taxon>Hyphomicrobiales</taxon>
        <taxon>Rhizobiaceae</taxon>
        <taxon>Rhizobium/Agrobacterium group</taxon>
        <taxon>Rhizobium</taxon>
    </lineage>
</organism>